<dbReference type="PROSITE" id="PS51257">
    <property type="entry name" value="PROKAR_LIPOPROTEIN"/>
    <property type="match status" value="1"/>
</dbReference>
<sequence length="354" mass="39595">MKKIILWVISSFLITGLLFACNSEEDTTPQQEDEDNEPIEFKYVVDINGSGDFTSVQEAIDAAPDHLFVPTYVLIKNGTYKEEITVPKGKDNLVLVGESVENVILTYDNAAEKVDPETNQTYGTSGSSSTFIHGKGFVALNITFENSAGRDYGPALAIYVNSDQSVFYNCRFLGRQDTFYGNRKRMYLKNCYIEGTVDFIFGPATAVFEDCEIHGYGGTSITAASTEPYVNFGFVFRNCKLTAESGVKTDLGRPWRPYAAVAYLETEMADFVKPEGWNNWGNADNEATARFAEYKNTGPGSNLSQRVEWMNVLSDAEAEKYETLNVFKTTYAENSVEDNWDPYEVLDQVSELIE</sequence>
<comment type="pathway">
    <text evidence="5">Glycan metabolism; pectin degradation; 2-dehydro-3-deoxy-D-gluconate from pectin: step 1/5.</text>
</comment>
<feature type="active site" evidence="4">
    <location>
        <position position="198"/>
    </location>
</feature>
<dbReference type="PROSITE" id="PS00503">
    <property type="entry name" value="PECTINESTERASE_2"/>
    <property type="match status" value="1"/>
</dbReference>
<keyword evidence="8" id="KW-1185">Reference proteome</keyword>
<comment type="similarity">
    <text evidence="1">Belongs to the pectinesterase family.</text>
</comment>
<evidence type="ECO:0000256" key="1">
    <source>
        <dbReference type="ARBA" id="ARBA00008891"/>
    </source>
</evidence>
<dbReference type="PANTHER" id="PTHR31321">
    <property type="entry name" value="ACYL-COA THIOESTER HYDROLASE YBHC-RELATED"/>
    <property type="match status" value="1"/>
</dbReference>
<evidence type="ECO:0000313" key="8">
    <source>
        <dbReference type="Proteomes" id="UP001589654"/>
    </source>
</evidence>
<dbReference type="SUPFAM" id="SSF51126">
    <property type="entry name" value="Pectin lyase-like"/>
    <property type="match status" value="1"/>
</dbReference>
<accession>A0ABV5J3Y4</accession>
<organism evidence="7 8">
    <name type="scientific">Echinicola jeungdonensis</name>
    <dbReference type="NCBI Taxonomy" id="709343"/>
    <lineage>
        <taxon>Bacteria</taxon>
        <taxon>Pseudomonadati</taxon>
        <taxon>Bacteroidota</taxon>
        <taxon>Cytophagia</taxon>
        <taxon>Cytophagales</taxon>
        <taxon>Cyclobacteriaceae</taxon>
        <taxon>Echinicola</taxon>
    </lineage>
</organism>
<keyword evidence="3 5" id="KW-0063">Aspartyl esterase</keyword>
<dbReference type="PANTHER" id="PTHR31321:SF57">
    <property type="entry name" value="PECTINESTERASE 53-RELATED"/>
    <property type="match status" value="1"/>
</dbReference>
<proteinExistence type="inferred from homology"/>
<name>A0ABV5J3Y4_9BACT</name>
<gene>
    <name evidence="7" type="ORF">ACFFUR_06950</name>
</gene>
<dbReference type="InterPro" id="IPR012334">
    <property type="entry name" value="Pectin_lyas_fold"/>
</dbReference>
<dbReference type="Gene3D" id="2.160.20.10">
    <property type="entry name" value="Single-stranded right-handed beta-helix, Pectin lyase-like"/>
    <property type="match status" value="1"/>
</dbReference>
<dbReference type="RefSeq" id="WP_290249209.1">
    <property type="nucleotide sequence ID" value="NZ_JAUFQT010000002.1"/>
</dbReference>
<reference evidence="7 8" key="1">
    <citation type="submission" date="2024-09" db="EMBL/GenBank/DDBJ databases">
        <authorList>
            <person name="Sun Q."/>
            <person name="Mori K."/>
        </authorList>
    </citation>
    <scope>NUCLEOTIDE SEQUENCE [LARGE SCALE GENOMIC DNA]</scope>
    <source>
        <strain evidence="7 8">CECT 7682</strain>
    </source>
</reference>
<evidence type="ECO:0000256" key="4">
    <source>
        <dbReference type="PROSITE-ProRule" id="PRU10040"/>
    </source>
</evidence>
<keyword evidence="5" id="KW-0732">Signal</keyword>
<evidence type="ECO:0000256" key="2">
    <source>
        <dbReference type="ARBA" id="ARBA00022801"/>
    </source>
</evidence>
<dbReference type="InterPro" id="IPR033131">
    <property type="entry name" value="Pectinesterase_Asp_AS"/>
</dbReference>
<dbReference type="InterPro" id="IPR000070">
    <property type="entry name" value="Pectinesterase_cat"/>
</dbReference>
<dbReference type="InterPro" id="IPR011050">
    <property type="entry name" value="Pectin_lyase_fold/virulence"/>
</dbReference>
<protein>
    <recommendedName>
        <fullName evidence="5">Pectinesterase</fullName>
        <ecNumber evidence="5">3.1.1.11</ecNumber>
    </recommendedName>
</protein>
<comment type="catalytic activity">
    <reaction evidence="5">
        <text>[(1-&gt;4)-alpha-D-galacturonosyl methyl ester](n) + n H2O = [(1-&gt;4)-alpha-D-galacturonosyl](n) + n methanol + n H(+)</text>
        <dbReference type="Rhea" id="RHEA:22380"/>
        <dbReference type="Rhea" id="RHEA-COMP:14570"/>
        <dbReference type="Rhea" id="RHEA-COMP:14573"/>
        <dbReference type="ChEBI" id="CHEBI:15377"/>
        <dbReference type="ChEBI" id="CHEBI:15378"/>
        <dbReference type="ChEBI" id="CHEBI:17790"/>
        <dbReference type="ChEBI" id="CHEBI:140522"/>
        <dbReference type="ChEBI" id="CHEBI:140523"/>
        <dbReference type="EC" id="3.1.1.11"/>
    </reaction>
</comment>
<dbReference type="Pfam" id="PF01095">
    <property type="entry name" value="Pectinesterase"/>
    <property type="match status" value="1"/>
</dbReference>
<evidence type="ECO:0000256" key="5">
    <source>
        <dbReference type="RuleBase" id="RU000589"/>
    </source>
</evidence>
<dbReference type="EC" id="3.1.1.11" evidence="5"/>
<keyword evidence="2 5" id="KW-0378">Hydrolase</keyword>
<feature type="signal peptide" evidence="5">
    <location>
        <begin position="1"/>
        <end position="20"/>
    </location>
</feature>
<evidence type="ECO:0000313" key="7">
    <source>
        <dbReference type="EMBL" id="MFB9211536.1"/>
    </source>
</evidence>
<feature type="domain" description="Pectinesterase catalytic" evidence="6">
    <location>
        <begin position="44"/>
        <end position="323"/>
    </location>
</feature>
<dbReference type="EMBL" id="JBHMEW010000050">
    <property type="protein sequence ID" value="MFB9211536.1"/>
    <property type="molecule type" value="Genomic_DNA"/>
</dbReference>
<evidence type="ECO:0000259" key="6">
    <source>
        <dbReference type="Pfam" id="PF01095"/>
    </source>
</evidence>
<dbReference type="Proteomes" id="UP001589654">
    <property type="component" value="Unassembled WGS sequence"/>
</dbReference>
<evidence type="ECO:0000256" key="3">
    <source>
        <dbReference type="ARBA" id="ARBA00023085"/>
    </source>
</evidence>
<comment type="caution">
    <text evidence="7">The sequence shown here is derived from an EMBL/GenBank/DDBJ whole genome shotgun (WGS) entry which is preliminary data.</text>
</comment>
<feature type="chain" id="PRO_5044995841" description="Pectinesterase" evidence="5">
    <location>
        <begin position="21"/>
        <end position="354"/>
    </location>
</feature>